<organism evidence="5 6">
    <name type="scientific">Engystomops pustulosus</name>
    <name type="common">Tungara frog</name>
    <name type="synonym">Physalaemus pustulosus</name>
    <dbReference type="NCBI Taxonomy" id="76066"/>
    <lineage>
        <taxon>Eukaryota</taxon>
        <taxon>Metazoa</taxon>
        <taxon>Chordata</taxon>
        <taxon>Craniata</taxon>
        <taxon>Vertebrata</taxon>
        <taxon>Euteleostomi</taxon>
        <taxon>Amphibia</taxon>
        <taxon>Batrachia</taxon>
        <taxon>Anura</taxon>
        <taxon>Neobatrachia</taxon>
        <taxon>Hyloidea</taxon>
        <taxon>Leptodactylidae</taxon>
        <taxon>Leiuperinae</taxon>
        <taxon>Engystomops</taxon>
    </lineage>
</organism>
<accession>A0AAV6ZSI6</accession>
<feature type="domain" description="CUB" evidence="4">
    <location>
        <begin position="1"/>
        <end position="55"/>
    </location>
</feature>
<dbReference type="Gene3D" id="2.60.120.290">
    <property type="entry name" value="Spermadhesin, CUB domain"/>
    <property type="match status" value="1"/>
</dbReference>
<keyword evidence="2" id="KW-1015">Disulfide bond</keyword>
<dbReference type="PANTHER" id="PTHR24255:SF38">
    <property type="entry name" value="MANNAN-BINDING LECTIN SERINE PROTEASE 1-LIKE"/>
    <property type="match status" value="1"/>
</dbReference>
<dbReference type="EMBL" id="WNYA01000011">
    <property type="protein sequence ID" value="KAG8551395.1"/>
    <property type="molecule type" value="Genomic_DNA"/>
</dbReference>
<dbReference type="SUPFAM" id="SSF49854">
    <property type="entry name" value="Spermadhesin, CUB domain"/>
    <property type="match status" value="1"/>
</dbReference>
<proteinExistence type="predicted"/>
<evidence type="ECO:0000313" key="5">
    <source>
        <dbReference type="EMBL" id="KAG8551395.1"/>
    </source>
</evidence>
<dbReference type="InterPro" id="IPR000859">
    <property type="entry name" value="CUB_dom"/>
</dbReference>
<evidence type="ECO:0000313" key="6">
    <source>
        <dbReference type="Proteomes" id="UP000824782"/>
    </source>
</evidence>
<dbReference type="InterPro" id="IPR035914">
    <property type="entry name" value="Sperma_CUB_dom_sf"/>
</dbReference>
<evidence type="ECO:0000256" key="3">
    <source>
        <dbReference type="PROSITE-ProRule" id="PRU00059"/>
    </source>
</evidence>
<keyword evidence="6" id="KW-1185">Reference proteome</keyword>
<keyword evidence="1" id="KW-0768">Sushi</keyword>
<dbReference type="Gene3D" id="2.40.10.10">
    <property type="entry name" value="Trypsin-like serine proteases"/>
    <property type="match status" value="1"/>
</dbReference>
<dbReference type="InterPro" id="IPR001254">
    <property type="entry name" value="Trypsin_dom"/>
</dbReference>
<comment type="caution">
    <text evidence="3">Lacks conserved residue(s) required for the propagation of feature annotation.</text>
</comment>
<dbReference type="AlphaFoldDB" id="A0AAV6ZSI6"/>
<dbReference type="Pfam" id="PF00089">
    <property type="entry name" value="Trypsin"/>
    <property type="match status" value="1"/>
</dbReference>
<dbReference type="GO" id="GO:0006508">
    <property type="term" value="P:proteolysis"/>
    <property type="evidence" value="ECO:0007669"/>
    <property type="project" value="InterPro"/>
</dbReference>
<dbReference type="GO" id="GO:0005615">
    <property type="term" value="C:extracellular space"/>
    <property type="evidence" value="ECO:0007669"/>
    <property type="project" value="TreeGrafter"/>
</dbReference>
<sequence length="171" mass="18976">MGRFCGPKGSRSHPGHRRFASYGNRMKIEFHSDFSNEENGLAVFYKGFQAFYQAVGNNGSRNCLSESPEDPNPTQRTRRWIVNGRVCGQPENPVTRLTRVINGKEAQNGNFPWQAYLKHPGPAGGVLIGEKWVLTAAHVLKSGSGRKDLDVNDLHLFLGDVHVDNLLMSGL</sequence>
<evidence type="ECO:0000259" key="4">
    <source>
        <dbReference type="PROSITE" id="PS01180"/>
    </source>
</evidence>
<dbReference type="GO" id="GO:0004252">
    <property type="term" value="F:serine-type endopeptidase activity"/>
    <property type="evidence" value="ECO:0007669"/>
    <property type="project" value="InterPro"/>
</dbReference>
<name>A0AAV6ZSI6_ENGPU</name>
<dbReference type="PROSITE" id="PS01180">
    <property type="entry name" value="CUB"/>
    <property type="match status" value="1"/>
</dbReference>
<feature type="non-terminal residue" evidence="5">
    <location>
        <position position="171"/>
    </location>
</feature>
<evidence type="ECO:0000256" key="1">
    <source>
        <dbReference type="ARBA" id="ARBA00022659"/>
    </source>
</evidence>
<comment type="caution">
    <text evidence="5">The sequence shown here is derived from an EMBL/GenBank/DDBJ whole genome shotgun (WGS) entry which is preliminary data.</text>
</comment>
<reference evidence="5" key="1">
    <citation type="thesis" date="2020" institute="ProQuest LLC" country="789 East Eisenhower Parkway, Ann Arbor, MI, USA">
        <title>Comparative Genomics and Chromosome Evolution.</title>
        <authorList>
            <person name="Mudd A.B."/>
        </authorList>
    </citation>
    <scope>NUCLEOTIDE SEQUENCE</scope>
    <source>
        <strain evidence="5">237g6f4</strain>
        <tissue evidence="5">Blood</tissue>
    </source>
</reference>
<dbReference type="SUPFAM" id="SSF50494">
    <property type="entry name" value="Trypsin-like serine proteases"/>
    <property type="match status" value="1"/>
</dbReference>
<gene>
    <name evidence="5" type="ORF">GDO81_004093</name>
</gene>
<dbReference type="Proteomes" id="UP000824782">
    <property type="component" value="Unassembled WGS sequence"/>
</dbReference>
<protein>
    <recommendedName>
        <fullName evidence="4">CUB domain-containing protein</fullName>
    </recommendedName>
</protein>
<dbReference type="PANTHER" id="PTHR24255">
    <property type="entry name" value="COMPLEMENT COMPONENT 1, S SUBCOMPONENT-RELATED"/>
    <property type="match status" value="1"/>
</dbReference>
<evidence type="ECO:0000256" key="2">
    <source>
        <dbReference type="ARBA" id="ARBA00023157"/>
    </source>
</evidence>
<dbReference type="InterPro" id="IPR009003">
    <property type="entry name" value="Peptidase_S1_PA"/>
</dbReference>
<dbReference type="InterPro" id="IPR043504">
    <property type="entry name" value="Peptidase_S1_PA_chymotrypsin"/>
</dbReference>